<dbReference type="EMBL" id="CP042345">
    <property type="protein sequence ID" value="QEA16594.1"/>
    <property type="molecule type" value="Genomic_DNA"/>
</dbReference>
<keyword evidence="1" id="KW-0472">Membrane</keyword>
<feature type="transmembrane region" description="Helical" evidence="1">
    <location>
        <begin position="81"/>
        <end position="99"/>
    </location>
</feature>
<reference evidence="2 3" key="1">
    <citation type="journal article" date="2013" name="J. Microbiol. Biotechnol.">
        <title>Novosphingobium ginsenosidimutans sp. nov., with the ability to convert ginsenoside.</title>
        <authorList>
            <person name="Kim J.K."/>
            <person name="He D."/>
            <person name="Liu Q.M."/>
            <person name="Park H.Y."/>
            <person name="Jung M.S."/>
            <person name="Yoon M.H."/>
            <person name="Kim S.C."/>
            <person name="Im W.T."/>
        </authorList>
    </citation>
    <scope>NUCLEOTIDE SEQUENCE [LARGE SCALE GENOMIC DNA]</scope>
    <source>
        <strain evidence="2 3">FW-6</strain>
    </source>
</reference>
<accession>A0A5B8S5Z5</accession>
<keyword evidence="1" id="KW-1133">Transmembrane helix</keyword>
<gene>
    <name evidence="2" type="ORF">FRF71_10885</name>
</gene>
<sequence>MSQMILLAIHTVVLGYWLGSDLVINSEYRFIVHRNDLPVAARQEMTDHLMKVDQHVRYALVLQATLGTMLLAGLGLLPANIGSIALVAGLAWLGLVEATHRTRKTALGQRLALLDRVVRYAVALALLTLAATQGDWPAWLRLKLVLFAGVIGCGLLIRFQLIRHFTVWGEVRAQGSTPGREASLRATYRRATTILACLWLQVFSIAALAVLRPF</sequence>
<protein>
    <recommendedName>
        <fullName evidence="4">DUF2269 family protein</fullName>
    </recommendedName>
</protein>
<proteinExistence type="predicted"/>
<dbReference type="Proteomes" id="UP000321172">
    <property type="component" value="Chromosome"/>
</dbReference>
<dbReference type="AlphaFoldDB" id="A0A5B8S5Z5"/>
<feature type="transmembrane region" description="Helical" evidence="1">
    <location>
        <begin position="193"/>
        <end position="211"/>
    </location>
</feature>
<evidence type="ECO:0000313" key="2">
    <source>
        <dbReference type="EMBL" id="QEA16594.1"/>
    </source>
</evidence>
<dbReference type="RefSeq" id="WP_147090673.1">
    <property type="nucleotide sequence ID" value="NZ_BAABJD010000005.1"/>
</dbReference>
<name>A0A5B8S5Z5_9SPHN</name>
<dbReference type="OrthoDB" id="7593375at2"/>
<feature type="transmembrane region" description="Helical" evidence="1">
    <location>
        <begin position="6"/>
        <end position="24"/>
    </location>
</feature>
<organism evidence="2 3">
    <name type="scientific">Novosphingobium ginsenosidimutans</name>
    <dbReference type="NCBI Taxonomy" id="1176536"/>
    <lineage>
        <taxon>Bacteria</taxon>
        <taxon>Pseudomonadati</taxon>
        <taxon>Pseudomonadota</taxon>
        <taxon>Alphaproteobacteria</taxon>
        <taxon>Sphingomonadales</taxon>
        <taxon>Sphingomonadaceae</taxon>
        <taxon>Novosphingobium</taxon>
    </lineage>
</organism>
<evidence type="ECO:0000313" key="3">
    <source>
        <dbReference type="Proteomes" id="UP000321172"/>
    </source>
</evidence>
<feature type="transmembrane region" description="Helical" evidence="1">
    <location>
        <begin position="111"/>
        <end position="132"/>
    </location>
</feature>
<keyword evidence="1" id="KW-0812">Transmembrane</keyword>
<evidence type="ECO:0000256" key="1">
    <source>
        <dbReference type="SAM" id="Phobius"/>
    </source>
</evidence>
<feature type="transmembrane region" description="Helical" evidence="1">
    <location>
        <begin position="138"/>
        <end position="157"/>
    </location>
</feature>
<evidence type="ECO:0008006" key="4">
    <source>
        <dbReference type="Google" id="ProtNLM"/>
    </source>
</evidence>
<keyword evidence="3" id="KW-1185">Reference proteome</keyword>
<dbReference type="KEGG" id="ngf:FRF71_10885"/>